<dbReference type="EMBL" id="CP063194">
    <property type="protein sequence ID" value="WCZ39128.1"/>
    <property type="molecule type" value="Genomic_DNA"/>
</dbReference>
<accession>A0ABY7UK71</accession>
<proteinExistence type="predicted"/>
<dbReference type="PANTHER" id="PTHR47618">
    <property type="entry name" value="BIFUNCTIONAL OLIGORIBONUCLEASE AND PAP PHOSPHATASE NRNA"/>
    <property type="match status" value="1"/>
</dbReference>
<feature type="domain" description="DDH" evidence="1">
    <location>
        <begin position="24"/>
        <end position="165"/>
    </location>
</feature>
<dbReference type="Gene3D" id="3.10.310.30">
    <property type="match status" value="1"/>
</dbReference>
<dbReference type="Pfam" id="PF01368">
    <property type="entry name" value="DHH"/>
    <property type="match status" value="1"/>
</dbReference>
<keyword evidence="3" id="KW-0378">Hydrolase</keyword>
<dbReference type="InterPro" id="IPR001667">
    <property type="entry name" value="DDH_dom"/>
</dbReference>
<sequence length="331" mass="34773">MASLFPRAAAQFEAVADRLRAAEKVSVVAHVKPDADAVGSACALVGGLRQLGVDASAHIGQPLPHSANLRTVPGVDEIAYGTPLPKDGLVVTVDCASVDRTGAFQPAIEADPSRVVVIDHHKTNPGFGGLNLIVDSESTTTMIRELFAYLGVELDTDLAYCLYAGLVTDTGSFRWGSPRMHALAGELMGYGLNTRQIALDLMDTMSAVDLQLMGAVLAETQIIPAHGLDIAVLTIPLPLHARMSQTAVEAVIDYARALEGTDVGVVLKQQAPEYWALSLRSTVVDVSRVAARLGGGGHRAAAGYSAAGSREEIVRELIDAIPEPTAPQPQA</sequence>
<organism evidence="3 4">
    <name type="scientific">Corynebacterium jeddahense</name>
    <dbReference type="NCBI Taxonomy" id="1414719"/>
    <lineage>
        <taxon>Bacteria</taxon>
        <taxon>Bacillati</taxon>
        <taxon>Actinomycetota</taxon>
        <taxon>Actinomycetes</taxon>
        <taxon>Mycobacteriales</taxon>
        <taxon>Corynebacteriaceae</taxon>
        <taxon>Corynebacterium</taxon>
    </lineage>
</organism>
<dbReference type="Pfam" id="PF02272">
    <property type="entry name" value="DHHA1"/>
    <property type="match status" value="1"/>
</dbReference>
<dbReference type="Proteomes" id="UP001218071">
    <property type="component" value="Chromosome"/>
</dbReference>
<dbReference type="SUPFAM" id="SSF64182">
    <property type="entry name" value="DHH phosphoesterases"/>
    <property type="match status" value="1"/>
</dbReference>
<dbReference type="InterPro" id="IPR051319">
    <property type="entry name" value="Oligoribo/pAp-PDE_c-di-AMP_PDE"/>
</dbReference>
<evidence type="ECO:0000259" key="2">
    <source>
        <dbReference type="Pfam" id="PF02272"/>
    </source>
</evidence>
<protein>
    <submittedName>
        <fullName evidence="3">Bifunctional oligoribonuclease and PAP phosphatase NrnA</fullName>
        <ecNumber evidence="3">3.1.-.-</ecNumber>
    </submittedName>
</protein>
<evidence type="ECO:0000313" key="3">
    <source>
        <dbReference type="EMBL" id="WCZ39128.1"/>
    </source>
</evidence>
<dbReference type="Gene3D" id="3.90.1640.10">
    <property type="entry name" value="inorganic pyrophosphatase (n-terminal core)"/>
    <property type="match status" value="1"/>
</dbReference>
<dbReference type="EC" id="3.1.-.-" evidence="3"/>
<dbReference type="RefSeq" id="WP_042404641.1">
    <property type="nucleotide sequence ID" value="NZ_CBYN010000001.1"/>
</dbReference>
<name>A0ABY7UK71_9CORY</name>
<evidence type="ECO:0000259" key="1">
    <source>
        <dbReference type="Pfam" id="PF01368"/>
    </source>
</evidence>
<reference evidence="3 4" key="1">
    <citation type="submission" date="2020-10" db="EMBL/GenBank/DDBJ databases">
        <title>Complete genome sequence of Corynebacterium jeddahense DSM 45997, type strain of Corynebacterium jeddahense.</title>
        <authorList>
            <person name="Busche T."/>
            <person name="Kalinowski J."/>
            <person name="Ruckert C."/>
        </authorList>
    </citation>
    <scope>NUCLEOTIDE SEQUENCE [LARGE SCALE GENOMIC DNA]</scope>
    <source>
        <strain evidence="3 4">DSM 45997</strain>
    </source>
</reference>
<keyword evidence="4" id="KW-1185">Reference proteome</keyword>
<dbReference type="PANTHER" id="PTHR47618:SF1">
    <property type="entry name" value="BIFUNCTIONAL OLIGORIBONUCLEASE AND PAP PHOSPHATASE NRNA"/>
    <property type="match status" value="1"/>
</dbReference>
<feature type="domain" description="DHHA1" evidence="2">
    <location>
        <begin position="233"/>
        <end position="320"/>
    </location>
</feature>
<dbReference type="InterPro" id="IPR038763">
    <property type="entry name" value="DHH_sf"/>
</dbReference>
<dbReference type="GO" id="GO:0016787">
    <property type="term" value="F:hydrolase activity"/>
    <property type="evidence" value="ECO:0007669"/>
    <property type="project" value="UniProtKB-KW"/>
</dbReference>
<dbReference type="InterPro" id="IPR003156">
    <property type="entry name" value="DHHA1_dom"/>
</dbReference>
<gene>
    <name evidence="3" type="primary">nrnA</name>
    <name evidence="3" type="ORF">CJEDD_07675</name>
</gene>
<evidence type="ECO:0000313" key="4">
    <source>
        <dbReference type="Proteomes" id="UP001218071"/>
    </source>
</evidence>